<evidence type="ECO:0000313" key="2">
    <source>
        <dbReference type="EMBL" id="EGB01718.1"/>
    </source>
</evidence>
<dbReference type="InParanoid" id="F0YT41"/>
<evidence type="ECO:0000313" key="3">
    <source>
        <dbReference type="Proteomes" id="UP000002729"/>
    </source>
</evidence>
<keyword evidence="3" id="KW-1185">Reference proteome</keyword>
<accession>F0YT41</accession>
<reference evidence="2 3" key="1">
    <citation type="journal article" date="2011" name="Proc. Natl. Acad. Sci. U.S.A.">
        <title>Niche of harmful alga Aureococcus anophagefferens revealed through ecogenomics.</title>
        <authorList>
            <person name="Gobler C.J."/>
            <person name="Berry D.L."/>
            <person name="Dyhrman S.T."/>
            <person name="Wilhelm S.W."/>
            <person name="Salamov A."/>
            <person name="Lobanov A.V."/>
            <person name="Zhang Y."/>
            <person name="Collier J.L."/>
            <person name="Wurch L.L."/>
            <person name="Kustka A.B."/>
            <person name="Dill B.D."/>
            <person name="Shah M."/>
            <person name="VerBerkmoes N.C."/>
            <person name="Kuo A."/>
            <person name="Terry A."/>
            <person name="Pangilinan J."/>
            <person name="Lindquist E.A."/>
            <person name="Lucas S."/>
            <person name="Paulsen I.T."/>
            <person name="Hattenrath-Lehmann T.K."/>
            <person name="Talmage S.C."/>
            <person name="Walker E.A."/>
            <person name="Koch F."/>
            <person name="Burson A.M."/>
            <person name="Marcoval M.A."/>
            <person name="Tang Y.Z."/>
            <person name="Lecleir G.R."/>
            <person name="Coyne K.J."/>
            <person name="Berg G.M."/>
            <person name="Bertrand E.M."/>
            <person name="Saito M.A."/>
            <person name="Gladyshev V.N."/>
            <person name="Grigoriev I.V."/>
        </authorList>
    </citation>
    <scope>NUCLEOTIDE SEQUENCE [LARGE SCALE GENOMIC DNA]</scope>
    <source>
        <strain evidence="3">CCMP 1984</strain>
    </source>
</reference>
<protein>
    <submittedName>
        <fullName evidence="2">Uncharacterized protein</fullName>
    </submittedName>
</protein>
<dbReference type="Proteomes" id="UP000002729">
    <property type="component" value="Unassembled WGS sequence"/>
</dbReference>
<dbReference type="AlphaFoldDB" id="F0YT41"/>
<evidence type="ECO:0000256" key="1">
    <source>
        <dbReference type="SAM" id="MobiDB-lite"/>
    </source>
</evidence>
<organism evidence="3">
    <name type="scientific">Aureococcus anophagefferens</name>
    <name type="common">Harmful bloom alga</name>
    <dbReference type="NCBI Taxonomy" id="44056"/>
    <lineage>
        <taxon>Eukaryota</taxon>
        <taxon>Sar</taxon>
        <taxon>Stramenopiles</taxon>
        <taxon>Ochrophyta</taxon>
        <taxon>Pelagophyceae</taxon>
        <taxon>Pelagomonadales</taxon>
        <taxon>Pelagomonadaceae</taxon>
        <taxon>Aureococcus</taxon>
    </lineage>
</organism>
<dbReference type="KEGG" id="aaf:AURANDRAFT_69563"/>
<dbReference type="GeneID" id="20227618"/>
<sequence length="129" mass="12685">SLVLDLKLCYGLDGAAGDVVAQVLRAARAAGAAVSCAACGADVARGLRAVAEGGGFDVEFFATLDGALDAAEDALLRRRGVDGGAGPPAKGLPDSPPPARDAAGFARALALVAARHPAVDVEPLAALRA</sequence>
<feature type="region of interest" description="Disordered" evidence="1">
    <location>
        <begin position="79"/>
        <end position="101"/>
    </location>
</feature>
<feature type="non-terminal residue" evidence="2">
    <location>
        <position position="129"/>
    </location>
</feature>
<gene>
    <name evidence="2" type="ORF">AURANDRAFT_69563</name>
</gene>
<proteinExistence type="predicted"/>
<dbReference type="RefSeq" id="XP_009043583.1">
    <property type="nucleotide sequence ID" value="XM_009045335.1"/>
</dbReference>
<dbReference type="EMBL" id="GL834275">
    <property type="protein sequence ID" value="EGB01718.1"/>
    <property type="molecule type" value="Genomic_DNA"/>
</dbReference>
<name>F0YT41_AURAN</name>
<feature type="non-terminal residue" evidence="2">
    <location>
        <position position="1"/>
    </location>
</feature>